<dbReference type="SMART" id="SM00008">
    <property type="entry name" value="HormR"/>
    <property type="match status" value="1"/>
</dbReference>
<keyword evidence="3" id="KW-1003">Cell membrane</keyword>
<keyword evidence="16" id="KW-1185">Reference proteome</keyword>
<evidence type="ECO:0000256" key="1">
    <source>
        <dbReference type="ARBA" id="ARBA00004651"/>
    </source>
</evidence>
<keyword evidence="6" id="KW-0297">G-protein coupled receptor</keyword>
<name>A0A922I8Q4_DERFA</name>
<evidence type="ECO:0000256" key="12">
    <source>
        <dbReference type="SAM" id="SignalP"/>
    </source>
</evidence>
<feature type="transmembrane region" description="Helical" evidence="11">
    <location>
        <begin position="359"/>
        <end position="377"/>
    </location>
</feature>
<dbReference type="InterPro" id="IPR050332">
    <property type="entry name" value="GPCR_2"/>
</dbReference>
<sequence length="576" mass="67801">MKRQQLLLSSSSLLLLFTMMTIQWSNSGQTITVSASASASVSWKPKSYCHSPANILFDNIDEFTNAMCTYCLYTMYTKTANFVWRDGYKFDRLKFIDHSHTTNVLVIMENSSYAYYYEIDLNHLQQQRLNGLFREDPILQDFSNEYYMDKFLKCCQDSHDCCEQMINRSVDNDDDDNDNNDDHHCPMIWDGWTCWMSAEPDSMSKTKCPDMSMMAFHYDDDDDNEIPLAIRSNAVKKCQSNGTWIQHTDYRDCSILAKDVRQSVVKTRIILQSISIILSIGAVIIFIYLRLYVKFYIQLLLNFFTSIILSTMMALLYDIYVTKGHLQFSDNVILQKQVKFQKYCRTFTFLYKETRMMNYSWMLIEGIFLHNSAVFAFHCKKMSEWRRTIYIFGWFVPNIIMAIYGVIRLKHSDSMDRCWTDTIGTLEWTFMFFPYFCFFFNLLLYCNLIRFILIKTVFINNGHTKEFTWIKLATILMPIFGIQYTIYMVTIDPTATTSLFLLAIFRIQNIVESLQGTIVTIILCFLNKDVYRTIRKSIVKSYGRRKSNLLHSALSTQITMTDSSKQYHRSESTIKR</sequence>
<evidence type="ECO:0000256" key="2">
    <source>
        <dbReference type="ARBA" id="ARBA00005314"/>
    </source>
</evidence>
<protein>
    <submittedName>
        <fullName evidence="15">Uncharacterized protein</fullName>
    </submittedName>
</protein>
<dbReference type="Gene3D" id="4.10.1240.10">
    <property type="entry name" value="GPCR, family 2, extracellular hormone receptor domain"/>
    <property type="match status" value="1"/>
</dbReference>
<dbReference type="Pfam" id="PF00002">
    <property type="entry name" value="7tm_2"/>
    <property type="match status" value="1"/>
</dbReference>
<feature type="domain" description="G-protein coupled receptors family 2 profile 1" evidence="13">
    <location>
        <begin position="161"/>
        <end position="257"/>
    </location>
</feature>
<evidence type="ECO:0000313" key="16">
    <source>
        <dbReference type="Proteomes" id="UP000790347"/>
    </source>
</evidence>
<feature type="transmembrane region" description="Helical" evidence="11">
    <location>
        <begin position="389"/>
        <end position="408"/>
    </location>
</feature>
<dbReference type="PANTHER" id="PTHR45620:SF42">
    <property type="entry name" value="G-PROTEIN COUPLED RECEPTOR SEB-2"/>
    <property type="match status" value="1"/>
</dbReference>
<feature type="transmembrane region" description="Helical" evidence="11">
    <location>
        <begin position="269"/>
        <end position="289"/>
    </location>
</feature>
<evidence type="ECO:0000256" key="5">
    <source>
        <dbReference type="ARBA" id="ARBA00022989"/>
    </source>
</evidence>
<keyword evidence="10" id="KW-0807">Transducer</keyword>
<dbReference type="GO" id="GO:0007188">
    <property type="term" value="P:adenylate cyclase-modulating G protein-coupled receptor signaling pathway"/>
    <property type="evidence" value="ECO:0007669"/>
    <property type="project" value="TreeGrafter"/>
</dbReference>
<keyword evidence="4 11" id="KW-0812">Transmembrane</keyword>
<dbReference type="GO" id="GO:0008528">
    <property type="term" value="F:G protein-coupled peptide receptor activity"/>
    <property type="evidence" value="ECO:0007669"/>
    <property type="project" value="TreeGrafter"/>
</dbReference>
<feature type="domain" description="G-protein coupled receptors family 2 profile 2" evidence="14">
    <location>
        <begin position="264"/>
        <end position="527"/>
    </location>
</feature>
<reference evidence="15" key="1">
    <citation type="submission" date="2013-05" db="EMBL/GenBank/DDBJ databases">
        <authorList>
            <person name="Yim A.K.Y."/>
            <person name="Chan T.F."/>
            <person name="Ji K.M."/>
            <person name="Liu X.Y."/>
            <person name="Zhou J.W."/>
            <person name="Li R.Q."/>
            <person name="Yang K.Y."/>
            <person name="Li J."/>
            <person name="Li M."/>
            <person name="Law P.T.W."/>
            <person name="Wu Y.L."/>
            <person name="Cai Z.L."/>
            <person name="Qin H."/>
            <person name="Bao Y."/>
            <person name="Leung R.K.K."/>
            <person name="Ng P.K.S."/>
            <person name="Zou J."/>
            <person name="Zhong X.J."/>
            <person name="Ran P.X."/>
            <person name="Zhong N.S."/>
            <person name="Liu Z.G."/>
            <person name="Tsui S.K.W."/>
        </authorList>
    </citation>
    <scope>NUCLEOTIDE SEQUENCE</scope>
    <source>
        <strain evidence="15">Derf</strain>
        <tissue evidence="15">Whole organism</tissue>
    </source>
</reference>
<dbReference type="PRINTS" id="PR00249">
    <property type="entry name" value="GPCRSECRETIN"/>
</dbReference>
<feature type="transmembrane region" description="Helical" evidence="11">
    <location>
        <begin position="296"/>
        <end position="317"/>
    </location>
</feature>
<evidence type="ECO:0000256" key="7">
    <source>
        <dbReference type="ARBA" id="ARBA00023136"/>
    </source>
</evidence>
<evidence type="ECO:0000313" key="15">
    <source>
        <dbReference type="EMBL" id="KAH9522735.1"/>
    </source>
</evidence>
<feature type="transmembrane region" description="Helical" evidence="11">
    <location>
        <begin position="499"/>
        <end position="526"/>
    </location>
</feature>
<feature type="chain" id="PRO_5037494716" evidence="12">
    <location>
        <begin position="28"/>
        <end position="576"/>
    </location>
</feature>
<dbReference type="InterPro" id="IPR017981">
    <property type="entry name" value="GPCR_2-like_7TM"/>
</dbReference>
<dbReference type="Pfam" id="PF02793">
    <property type="entry name" value="HRM"/>
    <property type="match status" value="1"/>
</dbReference>
<dbReference type="InterPro" id="IPR001879">
    <property type="entry name" value="GPCR_2_extracellular_dom"/>
</dbReference>
<evidence type="ECO:0000256" key="9">
    <source>
        <dbReference type="ARBA" id="ARBA00023180"/>
    </source>
</evidence>
<evidence type="ECO:0000256" key="3">
    <source>
        <dbReference type="ARBA" id="ARBA00022475"/>
    </source>
</evidence>
<dbReference type="GO" id="GO:0005886">
    <property type="term" value="C:plasma membrane"/>
    <property type="evidence" value="ECO:0007669"/>
    <property type="project" value="UniProtKB-SubCell"/>
</dbReference>
<dbReference type="GO" id="GO:0007166">
    <property type="term" value="P:cell surface receptor signaling pathway"/>
    <property type="evidence" value="ECO:0007669"/>
    <property type="project" value="InterPro"/>
</dbReference>
<keyword evidence="9" id="KW-0325">Glycoprotein</keyword>
<dbReference type="PROSITE" id="PS50227">
    <property type="entry name" value="G_PROTEIN_RECEP_F2_3"/>
    <property type="match status" value="1"/>
</dbReference>
<dbReference type="PANTHER" id="PTHR45620">
    <property type="entry name" value="PDF RECEPTOR-LIKE PROTEIN-RELATED"/>
    <property type="match status" value="1"/>
</dbReference>
<dbReference type="InterPro" id="IPR036445">
    <property type="entry name" value="GPCR_2_extracell_dom_sf"/>
</dbReference>
<dbReference type="InterPro" id="IPR017983">
    <property type="entry name" value="GPCR_2_secretin-like_CS"/>
</dbReference>
<dbReference type="Gene3D" id="1.20.1070.10">
    <property type="entry name" value="Rhodopsin 7-helix transmembrane proteins"/>
    <property type="match status" value="1"/>
</dbReference>
<comment type="similarity">
    <text evidence="2">Belongs to the G-protein coupled receptor 2 family.</text>
</comment>
<keyword evidence="8" id="KW-0675">Receptor</keyword>
<evidence type="ECO:0000259" key="13">
    <source>
        <dbReference type="PROSITE" id="PS50227"/>
    </source>
</evidence>
<keyword evidence="5 11" id="KW-1133">Transmembrane helix</keyword>
<dbReference type="AlphaFoldDB" id="A0A922I8Q4"/>
<comment type="caution">
    <text evidence="15">The sequence shown here is derived from an EMBL/GenBank/DDBJ whole genome shotgun (WGS) entry which is preliminary data.</text>
</comment>
<evidence type="ECO:0000256" key="11">
    <source>
        <dbReference type="SAM" id="Phobius"/>
    </source>
</evidence>
<proteinExistence type="inferred from homology"/>
<dbReference type="Proteomes" id="UP000790347">
    <property type="component" value="Unassembled WGS sequence"/>
</dbReference>
<evidence type="ECO:0000256" key="6">
    <source>
        <dbReference type="ARBA" id="ARBA00023040"/>
    </source>
</evidence>
<feature type="transmembrane region" description="Helical" evidence="11">
    <location>
        <begin position="469"/>
        <end position="487"/>
    </location>
</feature>
<gene>
    <name evidence="15" type="ORF">DERF_006297</name>
</gene>
<evidence type="ECO:0000256" key="4">
    <source>
        <dbReference type="ARBA" id="ARBA00022692"/>
    </source>
</evidence>
<evidence type="ECO:0000256" key="8">
    <source>
        <dbReference type="ARBA" id="ARBA00023170"/>
    </source>
</evidence>
<evidence type="ECO:0000259" key="14">
    <source>
        <dbReference type="PROSITE" id="PS50261"/>
    </source>
</evidence>
<dbReference type="InterPro" id="IPR000832">
    <property type="entry name" value="GPCR_2_secretin-like"/>
</dbReference>
<keyword evidence="12" id="KW-0732">Signal</keyword>
<feature type="signal peptide" evidence="12">
    <location>
        <begin position="1"/>
        <end position="27"/>
    </location>
</feature>
<dbReference type="EMBL" id="ASGP02000002">
    <property type="protein sequence ID" value="KAH9522735.1"/>
    <property type="molecule type" value="Genomic_DNA"/>
</dbReference>
<feature type="transmembrane region" description="Helical" evidence="11">
    <location>
        <begin position="428"/>
        <end position="448"/>
    </location>
</feature>
<dbReference type="PROSITE" id="PS50261">
    <property type="entry name" value="G_PROTEIN_RECEP_F2_4"/>
    <property type="match status" value="1"/>
</dbReference>
<evidence type="ECO:0000256" key="10">
    <source>
        <dbReference type="ARBA" id="ARBA00023224"/>
    </source>
</evidence>
<keyword evidence="7 11" id="KW-0472">Membrane</keyword>
<reference evidence="15" key="2">
    <citation type="journal article" date="2022" name="Res Sq">
        <title>Comparative Genomics Reveals Insights into the Divergent Evolution of Astigmatic Mites and Household Pest Adaptations.</title>
        <authorList>
            <person name="Xiong Q."/>
            <person name="Wan A.T.-Y."/>
            <person name="Liu X.-Y."/>
            <person name="Fung C.S.-H."/>
            <person name="Xiao X."/>
            <person name="Malainual N."/>
            <person name="Hou J."/>
            <person name="Wang L."/>
            <person name="Wang M."/>
            <person name="Yang K."/>
            <person name="Cui Y."/>
            <person name="Leung E."/>
            <person name="Nong W."/>
            <person name="Shin S.-K."/>
            <person name="Au S."/>
            <person name="Jeong K.Y."/>
            <person name="Chew F.T."/>
            <person name="Hui J."/>
            <person name="Leung T.F."/>
            <person name="Tungtrongchitr A."/>
            <person name="Zhong N."/>
            <person name="Liu Z."/>
            <person name="Tsui S."/>
        </authorList>
    </citation>
    <scope>NUCLEOTIDE SEQUENCE</scope>
    <source>
        <strain evidence="15">Derf</strain>
        <tissue evidence="15">Whole organism</tissue>
    </source>
</reference>
<organism evidence="15 16">
    <name type="scientific">Dermatophagoides farinae</name>
    <name type="common">American house dust mite</name>
    <dbReference type="NCBI Taxonomy" id="6954"/>
    <lineage>
        <taxon>Eukaryota</taxon>
        <taxon>Metazoa</taxon>
        <taxon>Ecdysozoa</taxon>
        <taxon>Arthropoda</taxon>
        <taxon>Chelicerata</taxon>
        <taxon>Arachnida</taxon>
        <taxon>Acari</taxon>
        <taxon>Acariformes</taxon>
        <taxon>Sarcoptiformes</taxon>
        <taxon>Astigmata</taxon>
        <taxon>Psoroptidia</taxon>
        <taxon>Analgoidea</taxon>
        <taxon>Pyroglyphidae</taxon>
        <taxon>Dermatophagoidinae</taxon>
        <taxon>Dermatophagoides</taxon>
    </lineage>
</organism>
<dbReference type="PROSITE" id="PS00649">
    <property type="entry name" value="G_PROTEIN_RECEP_F2_1"/>
    <property type="match status" value="1"/>
</dbReference>
<dbReference type="SUPFAM" id="SSF111418">
    <property type="entry name" value="Hormone receptor domain"/>
    <property type="match status" value="1"/>
</dbReference>
<comment type="subcellular location">
    <subcellularLocation>
        <location evidence="1">Cell membrane</location>
        <topology evidence="1">Multi-pass membrane protein</topology>
    </subcellularLocation>
</comment>
<accession>A0A922I8Q4</accession>